<protein>
    <recommendedName>
        <fullName evidence="3">Transcriptional regulator</fullName>
    </recommendedName>
</protein>
<evidence type="ECO:0008006" key="3">
    <source>
        <dbReference type="Google" id="ProtNLM"/>
    </source>
</evidence>
<dbReference type="RefSeq" id="WP_249592431.1">
    <property type="nucleotide sequence ID" value="NZ_BAAAQL010000053.1"/>
</dbReference>
<evidence type="ECO:0000313" key="2">
    <source>
        <dbReference type="Proteomes" id="UP000829992"/>
    </source>
</evidence>
<evidence type="ECO:0000313" key="1">
    <source>
        <dbReference type="EMBL" id="UQT61099.1"/>
    </source>
</evidence>
<gene>
    <name evidence="1" type="ORF">M4V62_41855</name>
</gene>
<name>A0ABY4Q6V6_9ACTN</name>
<dbReference type="InterPro" id="IPR011990">
    <property type="entry name" value="TPR-like_helical_dom_sf"/>
</dbReference>
<dbReference type="Gene3D" id="1.25.40.10">
    <property type="entry name" value="Tetratricopeptide repeat domain"/>
    <property type="match status" value="1"/>
</dbReference>
<accession>A0ABY4Q6V6</accession>
<organism evidence="1 2">
    <name type="scientific">Streptomyces durmitorensis</name>
    <dbReference type="NCBI Taxonomy" id="319947"/>
    <lineage>
        <taxon>Bacteria</taxon>
        <taxon>Bacillati</taxon>
        <taxon>Actinomycetota</taxon>
        <taxon>Actinomycetes</taxon>
        <taxon>Kitasatosporales</taxon>
        <taxon>Streptomycetaceae</taxon>
        <taxon>Streptomyces</taxon>
    </lineage>
</organism>
<sequence>MASKRIPNDRLRALLAEAEWTSASFARAVNRAGREIGLALSYDRTSVAHWLAGSRPRRPVPQLVAEVLSRRLGRTITAVVAGFPHDGGERAGQAAPHSRAGAIANLAELTSTDADAVHSRPLQQSPYLAAPKAVPRWREVSRMAGAGTRPAGPRAGQTEVATLKAAVQTFAKGLDRHGGGHARSALSAFLADDVVPWLNRPANAQVHQQLLTEAARLAFVRARLYSDSGFHGAAQLFYAAALRLANEAGDRSTWAVILRGMSSQSLALKHLRAALSHAENAYAALPAKTSPASRSFVAAQLAVARAVAGRRRDALSALEEAGRSWEENGSAAGPFGAYPRAALEFQRAQTLRGLGDVRGAIEALSVSSEHRRPDDRRGHALTHAARTKLLLRSGHVEEACGSWRAFLETGSGLQSTSTDRAGAALRREFLPYRSYATVGALLAKQRRN</sequence>
<keyword evidence="2" id="KW-1185">Reference proteome</keyword>
<dbReference type="SUPFAM" id="SSF48452">
    <property type="entry name" value="TPR-like"/>
    <property type="match status" value="1"/>
</dbReference>
<reference evidence="1 2" key="1">
    <citation type="submission" date="2022-05" db="EMBL/GenBank/DDBJ databases">
        <authorList>
            <person name="Zhou X."/>
            <person name="Li K."/>
            <person name="Man Y."/>
        </authorList>
    </citation>
    <scope>NUCLEOTIDE SEQUENCE [LARGE SCALE GENOMIC DNA]</scope>
    <source>
        <strain evidence="1 2">MS405</strain>
    </source>
</reference>
<dbReference type="Proteomes" id="UP000829992">
    <property type="component" value="Chromosome"/>
</dbReference>
<proteinExistence type="predicted"/>
<dbReference type="EMBL" id="CP097289">
    <property type="protein sequence ID" value="UQT61099.1"/>
    <property type="molecule type" value="Genomic_DNA"/>
</dbReference>